<dbReference type="Proteomes" id="UP000482209">
    <property type="component" value="Unassembled WGS sequence"/>
</dbReference>
<accession>A0A6L5XX37</accession>
<evidence type="ECO:0000313" key="5">
    <source>
        <dbReference type="Proteomes" id="UP000482209"/>
    </source>
</evidence>
<evidence type="ECO:0000256" key="2">
    <source>
        <dbReference type="SAM" id="MobiDB-lite"/>
    </source>
</evidence>
<dbReference type="AlphaFoldDB" id="A0A6L5XX37"/>
<evidence type="ECO:0000313" key="4">
    <source>
        <dbReference type="EMBL" id="MSS63011.1"/>
    </source>
</evidence>
<evidence type="ECO:0000256" key="1">
    <source>
        <dbReference type="SAM" id="Coils"/>
    </source>
</evidence>
<proteinExistence type="predicted"/>
<dbReference type="InterPro" id="IPR038610">
    <property type="entry name" value="FliK-like_C_sf"/>
</dbReference>
<feature type="compositionally biased region" description="Polar residues" evidence="2">
    <location>
        <begin position="405"/>
        <end position="418"/>
    </location>
</feature>
<dbReference type="PANTHER" id="PTHR37533">
    <property type="entry name" value="FLAGELLAR HOOK-LENGTH CONTROL PROTEIN"/>
    <property type="match status" value="1"/>
</dbReference>
<keyword evidence="1" id="KW-0175">Coiled coil</keyword>
<dbReference type="InterPro" id="IPR052563">
    <property type="entry name" value="FliK"/>
</dbReference>
<dbReference type="RefSeq" id="WP_154517498.1">
    <property type="nucleotide sequence ID" value="NZ_VUMT01000004.1"/>
</dbReference>
<gene>
    <name evidence="4" type="ORF">FYJ58_03855</name>
</gene>
<sequence length="464" mass="51160">MMTPKVAIPVIETAMAAVDRKDISNASDGKNSFDMLMNRNIQKNKEISGTGKEASSKKTAINEKQGFSIGKKDNSLQKSVSTVNGSIETSKNTVDGSNESLLEIEEGTIPDEVIEAISQLEQMILINVANELGISQEELTSQLEAIGMTAFDLLDTDNLKEFVLNFNGFNNPVDFLMNEDLAKQLNDLVNLLEQLPEKEMNLSKQEVFELSSLAEQLHQIREEVSDVESEDFTDLQSDTQAGISDSEATETIPVTVTKENTTEENNSQGNQKERAILPEKNATPLDTFVQNLSVHQNSGLENMEQIFEQTQLMKDIVNQIVEQIKIAIKPESTSMELQLNPEHLGKISLTVVEKNGEMTASFIAQNHAAKEAIESQIQTLKDNLNNQGLKVEAVEVTVSEFGFKQDTQAGNGTGSQDTGKSKDRSNRRKIDLSILDENQEEATEEELLAARVLKDNGGSIDYTA</sequence>
<feature type="compositionally biased region" description="Basic and acidic residues" evidence="2">
    <location>
        <begin position="419"/>
        <end position="431"/>
    </location>
</feature>
<keyword evidence="5" id="KW-1185">Reference proteome</keyword>
<feature type="domain" description="Flagellar hook-length control protein-like C-terminal" evidence="3">
    <location>
        <begin position="322"/>
        <end position="399"/>
    </location>
</feature>
<dbReference type="Gene3D" id="3.30.750.140">
    <property type="match status" value="1"/>
</dbReference>
<dbReference type="CDD" id="cd17470">
    <property type="entry name" value="T3SS_Flik_C"/>
    <property type="match status" value="1"/>
</dbReference>
<dbReference type="PANTHER" id="PTHR37533:SF2">
    <property type="entry name" value="FLAGELLAR HOOK-LENGTH CONTROL PROTEIN"/>
    <property type="match status" value="1"/>
</dbReference>
<feature type="coiled-coil region" evidence="1">
    <location>
        <begin position="178"/>
        <end position="230"/>
    </location>
</feature>
<dbReference type="Pfam" id="PF02120">
    <property type="entry name" value="Flg_hook"/>
    <property type="match status" value="1"/>
</dbReference>
<comment type="caution">
    <text evidence="4">The sequence shown here is derived from an EMBL/GenBank/DDBJ whole genome shotgun (WGS) entry which is preliminary data.</text>
</comment>
<reference evidence="4 5" key="1">
    <citation type="submission" date="2019-08" db="EMBL/GenBank/DDBJ databases">
        <title>In-depth cultivation of the pig gut microbiome towards novel bacterial diversity and tailored functional studies.</title>
        <authorList>
            <person name="Wylensek D."/>
            <person name="Hitch T.C.A."/>
            <person name="Clavel T."/>
        </authorList>
    </citation>
    <scope>NUCLEOTIDE SEQUENCE [LARGE SCALE GENOMIC DNA]</scope>
    <source>
        <strain evidence="4 5">WCA-693-APC-MOT-I</strain>
    </source>
</reference>
<dbReference type="InterPro" id="IPR021136">
    <property type="entry name" value="Flagellar_hook_control-like_C"/>
</dbReference>
<protein>
    <recommendedName>
        <fullName evidence="3">Flagellar hook-length control protein-like C-terminal domain-containing protein</fullName>
    </recommendedName>
</protein>
<name>A0A6L5XX37_9FIRM</name>
<dbReference type="EMBL" id="VUMT01000004">
    <property type="protein sequence ID" value="MSS63011.1"/>
    <property type="molecule type" value="Genomic_DNA"/>
</dbReference>
<organism evidence="4 5">
    <name type="scientific">Velocimicrobium porci</name>
    <dbReference type="NCBI Taxonomy" id="2606634"/>
    <lineage>
        <taxon>Bacteria</taxon>
        <taxon>Bacillati</taxon>
        <taxon>Bacillota</taxon>
        <taxon>Clostridia</taxon>
        <taxon>Lachnospirales</taxon>
        <taxon>Lachnospiraceae</taxon>
        <taxon>Velocimicrobium</taxon>
    </lineage>
</organism>
<evidence type="ECO:0000259" key="3">
    <source>
        <dbReference type="Pfam" id="PF02120"/>
    </source>
</evidence>
<feature type="region of interest" description="Disordered" evidence="2">
    <location>
        <begin position="405"/>
        <end position="441"/>
    </location>
</feature>